<proteinExistence type="predicted"/>
<evidence type="ECO:0000313" key="1">
    <source>
        <dbReference type="EMBL" id="KAI3758549.1"/>
    </source>
</evidence>
<evidence type="ECO:0000313" key="2">
    <source>
        <dbReference type="Proteomes" id="UP001055879"/>
    </source>
</evidence>
<dbReference type="Proteomes" id="UP001055879">
    <property type="component" value="Linkage Group LG02"/>
</dbReference>
<organism evidence="1 2">
    <name type="scientific">Arctium lappa</name>
    <name type="common">Greater burdock</name>
    <name type="synonym">Lappa major</name>
    <dbReference type="NCBI Taxonomy" id="4217"/>
    <lineage>
        <taxon>Eukaryota</taxon>
        <taxon>Viridiplantae</taxon>
        <taxon>Streptophyta</taxon>
        <taxon>Embryophyta</taxon>
        <taxon>Tracheophyta</taxon>
        <taxon>Spermatophyta</taxon>
        <taxon>Magnoliopsida</taxon>
        <taxon>eudicotyledons</taxon>
        <taxon>Gunneridae</taxon>
        <taxon>Pentapetalae</taxon>
        <taxon>asterids</taxon>
        <taxon>campanulids</taxon>
        <taxon>Asterales</taxon>
        <taxon>Asteraceae</taxon>
        <taxon>Carduoideae</taxon>
        <taxon>Cardueae</taxon>
        <taxon>Arctiinae</taxon>
        <taxon>Arctium</taxon>
    </lineage>
</organism>
<accession>A0ACB9EHZ4</accession>
<reference evidence="1 2" key="2">
    <citation type="journal article" date="2022" name="Mol. Ecol. Resour.">
        <title>The genomes of chicory, endive, great burdock and yacon provide insights into Asteraceae paleo-polyploidization history and plant inulin production.</title>
        <authorList>
            <person name="Fan W."/>
            <person name="Wang S."/>
            <person name="Wang H."/>
            <person name="Wang A."/>
            <person name="Jiang F."/>
            <person name="Liu H."/>
            <person name="Zhao H."/>
            <person name="Xu D."/>
            <person name="Zhang Y."/>
        </authorList>
    </citation>
    <scope>NUCLEOTIDE SEQUENCE [LARGE SCALE GENOMIC DNA]</scope>
    <source>
        <strain evidence="2">cv. Niubang</strain>
    </source>
</reference>
<reference evidence="2" key="1">
    <citation type="journal article" date="2022" name="Mol. Ecol. Resour.">
        <title>The genomes of chicory, endive, great burdock and yacon provide insights into Asteraceae palaeo-polyploidization history and plant inulin production.</title>
        <authorList>
            <person name="Fan W."/>
            <person name="Wang S."/>
            <person name="Wang H."/>
            <person name="Wang A."/>
            <person name="Jiang F."/>
            <person name="Liu H."/>
            <person name="Zhao H."/>
            <person name="Xu D."/>
            <person name="Zhang Y."/>
        </authorList>
    </citation>
    <scope>NUCLEOTIDE SEQUENCE [LARGE SCALE GENOMIC DNA]</scope>
    <source>
        <strain evidence="2">cv. Niubang</strain>
    </source>
</reference>
<keyword evidence="2" id="KW-1185">Reference proteome</keyword>
<name>A0ACB9EHZ4_ARCLA</name>
<comment type="caution">
    <text evidence="1">The sequence shown here is derived from an EMBL/GenBank/DDBJ whole genome shotgun (WGS) entry which is preliminary data.</text>
</comment>
<sequence length="241" mass="26206">MLVSSLRLLKGPQLDAINATLEGIGCTLSSVHDEGVNNTAAIHNHSQDLKDLTSDVVANTISLTDLRSTIADLREWAIEILAQLKTPLQPSPSFIAEDLKNLKMVVEFGVLAGDAIEDLEVQVSGLAVTSTSTPSPRIDDDREGEKNAEDPHEAEGEKEIEKEDLVITDEEDESTFIPNTTAQRIEPAQITTKAEEKLVEGDEDEEDDEPMDINDDGKNIGDDNDDNDGSFFVPNIVSVPI</sequence>
<protein>
    <submittedName>
        <fullName evidence="1">Uncharacterized protein</fullName>
    </submittedName>
</protein>
<gene>
    <name evidence="1" type="ORF">L6452_06116</name>
</gene>
<dbReference type="EMBL" id="CM042048">
    <property type="protein sequence ID" value="KAI3758549.1"/>
    <property type="molecule type" value="Genomic_DNA"/>
</dbReference>